<reference evidence="2" key="1">
    <citation type="submission" date="2023-06" db="EMBL/GenBank/DDBJ databases">
        <title>Genome-scale phylogeny and comparative genomics of the fungal order Sordariales.</title>
        <authorList>
            <consortium name="Lawrence Berkeley National Laboratory"/>
            <person name="Hensen N."/>
            <person name="Bonometti L."/>
            <person name="Westerberg I."/>
            <person name="Brannstrom I.O."/>
            <person name="Guillou S."/>
            <person name="Cros-Aarteil S."/>
            <person name="Calhoun S."/>
            <person name="Haridas S."/>
            <person name="Kuo A."/>
            <person name="Mondo S."/>
            <person name="Pangilinan J."/>
            <person name="Riley R."/>
            <person name="LaButti K."/>
            <person name="Andreopoulos B."/>
            <person name="Lipzen A."/>
            <person name="Chen C."/>
            <person name="Yanf M."/>
            <person name="Daum C."/>
            <person name="Ng V."/>
            <person name="Clum A."/>
            <person name="Steindorff A."/>
            <person name="Ohm R."/>
            <person name="Martin F."/>
            <person name="Silar P."/>
            <person name="Natvig D."/>
            <person name="Lalanne C."/>
            <person name="Gautier V."/>
            <person name="Ament-velasquez S.L."/>
            <person name="Kruys A."/>
            <person name="Hutchinson M.I."/>
            <person name="Powell A.J."/>
            <person name="Barry K."/>
            <person name="Miller A.N."/>
            <person name="Grigoriev I.V."/>
            <person name="Debuchy R."/>
            <person name="Gladieux P."/>
            <person name="Thoren M.H."/>
            <person name="Johannesson H."/>
        </authorList>
    </citation>
    <scope>NUCLEOTIDE SEQUENCE</scope>
    <source>
        <strain evidence="2">SMH3187-1</strain>
    </source>
</reference>
<evidence type="ECO:0000256" key="1">
    <source>
        <dbReference type="SAM" id="MobiDB-lite"/>
    </source>
</evidence>
<dbReference type="AlphaFoldDB" id="A0AA40FBL7"/>
<evidence type="ECO:0000313" key="3">
    <source>
        <dbReference type="Proteomes" id="UP001172155"/>
    </source>
</evidence>
<comment type="caution">
    <text evidence="2">The sequence shown here is derived from an EMBL/GenBank/DDBJ whole genome shotgun (WGS) entry which is preliminary data.</text>
</comment>
<keyword evidence="3" id="KW-1185">Reference proteome</keyword>
<feature type="compositionally biased region" description="Polar residues" evidence="1">
    <location>
        <begin position="39"/>
        <end position="50"/>
    </location>
</feature>
<feature type="region of interest" description="Disordered" evidence="1">
    <location>
        <begin position="158"/>
        <end position="182"/>
    </location>
</feature>
<gene>
    <name evidence="2" type="ORF">B0T18DRAFT_399994</name>
</gene>
<evidence type="ECO:0000313" key="2">
    <source>
        <dbReference type="EMBL" id="KAK0754803.1"/>
    </source>
</evidence>
<accession>A0AA40FBL7</accession>
<organism evidence="2 3">
    <name type="scientific">Schizothecium vesticola</name>
    <dbReference type="NCBI Taxonomy" id="314040"/>
    <lineage>
        <taxon>Eukaryota</taxon>
        <taxon>Fungi</taxon>
        <taxon>Dikarya</taxon>
        <taxon>Ascomycota</taxon>
        <taxon>Pezizomycotina</taxon>
        <taxon>Sordariomycetes</taxon>
        <taxon>Sordariomycetidae</taxon>
        <taxon>Sordariales</taxon>
        <taxon>Schizotheciaceae</taxon>
        <taxon>Schizothecium</taxon>
    </lineage>
</organism>
<feature type="compositionally biased region" description="Basic and acidic residues" evidence="1">
    <location>
        <begin position="26"/>
        <end position="38"/>
    </location>
</feature>
<dbReference type="EMBL" id="JAUKUD010000001">
    <property type="protein sequence ID" value="KAK0754803.1"/>
    <property type="molecule type" value="Genomic_DNA"/>
</dbReference>
<feature type="compositionally biased region" description="Polar residues" evidence="1">
    <location>
        <begin position="158"/>
        <end position="177"/>
    </location>
</feature>
<protein>
    <recommendedName>
        <fullName evidence="4">Transcription factor domain-containing protein</fullName>
    </recommendedName>
</protein>
<sequence length="691" mass="77134">MNITCHSSFDTNLRIRVSTPNGQKTVDAKATPKREPRTPKSQPPNLNSIQPQFVGQYDGHNKPFVPTFQPHFSSFSFAQQPATYTSEPPALQITPPSSVPTTVTNLDPLQFNGIWSGFDFPSLDPELGRDFPTRLGMQHSATLPSIFGDFLPGTPVSHTGYSISDSEGSTSSNNCQQPEGPKEWIPRRRKRTRKGAPLVDICSTGPTVAATPTEEAELLNHFRAQNDLGDDQEAQWSFNSFVSGFIQRCAPHCPMRLAVLAWTAKDAASVRGETTENLAAASWYRRSSEQVEELFSFSDPTIELGTVLPVTNAAEIIISASFFLNRYDVLGGDLRSASNRMDRMTRWLTEHSGDLNLSPFACKLLLWACYLQIRIGIFSSEQPYFPTLFDAFNARADCHLILERSHSFHQNMFGHVYPQDRLSEDLERIPASLHLHQTFRLLNNILRYRFKQQAQSLSENGAPNSLGWDELALIKHTVEHEIQRLQADYDIDVSVNPSASILRHGPISGMSFQTTAHRSSATSGMPTPPPATPPSLNSSGKLGRVSLHWLSAYAAFMTAKILWSRLIRPDIRTDEESTAAVESILQIALLLRRSEGKKMHARLLPSLIWPLPLFVAGIESVDEVWADWVKLFISGIEGRISESSESSREPQNVKMLALMEDVRRRQDVSGTRIRVADLMAERGLTTAMFVF</sequence>
<dbReference type="Proteomes" id="UP001172155">
    <property type="component" value="Unassembled WGS sequence"/>
</dbReference>
<feature type="region of interest" description="Disordered" evidence="1">
    <location>
        <begin position="17"/>
        <end position="50"/>
    </location>
</feature>
<evidence type="ECO:0008006" key="4">
    <source>
        <dbReference type="Google" id="ProtNLM"/>
    </source>
</evidence>
<name>A0AA40FBL7_9PEZI</name>
<proteinExistence type="predicted"/>
<feature type="region of interest" description="Disordered" evidence="1">
    <location>
        <begin position="514"/>
        <end position="537"/>
    </location>
</feature>